<dbReference type="Pfam" id="PF20653">
    <property type="entry name" value="COG6_C"/>
    <property type="match status" value="1"/>
</dbReference>
<evidence type="ECO:0000256" key="5">
    <source>
        <dbReference type="ARBA" id="ARBA00022927"/>
    </source>
</evidence>
<evidence type="ECO:0000256" key="1">
    <source>
        <dbReference type="ARBA" id="ARBA00004395"/>
    </source>
</evidence>
<dbReference type="InterPro" id="IPR048368">
    <property type="entry name" value="COG6_N"/>
</dbReference>
<evidence type="ECO:0000256" key="3">
    <source>
        <dbReference type="ARBA" id="ARBA00020973"/>
    </source>
</evidence>
<sequence>MSSLAGPSSPRETVISSPIIHSKGLTSNATWNPISLRLYKVLGANYDDPRTRDALETLSTYYAPSHLPTSTRRADHGENTRGNHLNNASESGKLREVRTYNSGDTATCARKSLRRDTEARLAEGSEKFLKAFGDVDDKLNMLEDFIQEMTIQCDEAEAKLKTTTDACKHLLDKAEGLRSQRQQMGARLLIVNAFLSEFSLTQEETEALTSRDIPVGNQMLMAIDRIETIRERCQLLLSEDSGTNAGLDTMAVTSSLLDQAYQKIYRWCSFEFRQFGKDRQLEVDSLMKDSMKRLKHQPDLFSEALKSLSQTRQSALLAQFLDALTRGGPSGFPRPIEIHAHDPTRYIGDMLGWVHQAVAEEHEFLNGLFDIKDDGRMVGSVRTNRQDSDEERWVRMLLNGSIEKLSVPLRLRVQQTVKSQESIITSYKIANILQFYLITMRRTIGDDALLCQTLGEITDIAYKAFFDAVEAQGRSLLRFLHPPDDDLSAPLALRDFCQVLREIMIVYESSVLNIENPEEQRRGFKRILDTVLDPALEMCRRMADMNTKDVTGWEKSIFLVNCLDYLQSVMQPYPFTNERIEELEAILQSYVKLLSEQHCTRLLQESGLAPILETMKAHDATATTTQEVTAALRAFDSFLSKLDVISSPRLELLAVPRLATLIHRTALKELGDYYGSLCAMIKDPKNKYEFASTLLGSQRPFGQMDVLWQVMGVEDLVYSVVYSR</sequence>
<comment type="subunit">
    <text evidence="10">Component of the conserved oligomeric Golgi complex.</text>
</comment>
<dbReference type="Proteomes" id="UP001050691">
    <property type="component" value="Unassembled WGS sequence"/>
</dbReference>
<dbReference type="GO" id="GO:0006891">
    <property type="term" value="P:intra-Golgi vesicle-mediated transport"/>
    <property type="evidence" value="ECO:0007669"/>
    <property type="project" value="UniProtKB-UniRule"/>
</dbReference>
<comment type="caution">
    <text evidence="15">The sequence shown here is derived from an EMBL/GenBank/DDBJ whole genome shotgun (WGS) entry which is preliminary data.</text>
</comment>
<keyword evidence="16" id="KW-1185">Reference proteome</keyword>
<feature type="domain" description="Conserved oligomeric complex COG6 N-terminal" evidence="13">
    <location>
        <begin position="105"/>
        <end position="210"/>
    </location>
</feature>
<evidence type="ECO:0000256" key="6">
    <source>
        <dbReference type="ARBA" id="ARBA00023034"/>
    </source>
</evidence>
<evidence type="ECO:0000256" key="8">
    <source>
        <dbReference type="ARBA" id="ARBA00031348"/>
    </source>
</evidence>
<gene>
    <name evidence="15" type="ORF">Clacol_002664</name>
</gene>
<comment type="similarity">
    <text evidence="2 10">Belongs to the COG6 family.</text>
</comment>
<evidence type="ECO:0000256" key="12">
    <source>
        <dbReference type="SAM" id="MobiDB-lite"/>
    </source>
</evidence>
<evidence type="ECO:0000256" key="2">
    <source>
        <dbReference type="ARBA" id="ARBA00011023"/>
    </source>
</evidence>
<dbReference type="GO" id="GO:0015031">
    <property type="term" value="P:protein transport"/>
    <property type="evidence" value="ECO:0007669"/>
    <property type="project" value="UniProtKB-KW"/>
</dbReference>
<accession>A0AAV5A1B5</accession>
<dbReference type="InterPro" id="IPR048369">
    <property type="entry name" value="COG6_C"/>
</dbReference>
<feature type="coiled-coil region" evidence="11">
    <location>
        <begin position="139"/>
        <end position="173"/>
    </location>
</feature>
<evidence type="ECO:0000256" key="4">
    <source>
        <dbReference type="ARBA" id="ARBA00022448"/>
    </source>
</evidence>
<reference evidence="15" key="1">
    <citation type="submission" date="2021-10" db="EMBL/GenBank/DDBJ databases">
        <title>De novo Genome Assembly of Clathrus columnatus (Basidiomycota, Fungi) Using Illumina and Nanopore Sequence Data.</title>
        <authorList>
            <person name="Ogiso-Tanaka E."/>
            <person name="Itagaki H."/>
            <person name="Hosoya T."/>
            <person name="Hosaka K."/>
        </authorList>
    </citation>
    <scope>NUCLEOTIDE SEQUENCE</scope>
    <source>
        <strain evidence="15">MO-923</strain>
    </source>
</reference>
<evidence type="ECO:0000256" key="11">
    <source>
        <dbReference type="SAM" id="Coils"/>
    </source>
</evidence>
<keyword evidence="7 10" id="KW-0472">Membrane</keyword>
<comment type="function">
    <text evidence="9">Acts as a component of the peripheral membrane COG complex that is involved in intra-Golgi protein trafficking. COG is located at the cis-Golgi, and regulates tethering of retrograde intra-Golgi vesicles and possibly a number of other membrane trafficking events.</text>
</comment>
<dbReference type="InterPro" id="IPR010490">
    <property type="entry name" value="COG6"/>
</dbReference>
<feature type="compositionally biased region" description="Basic and acidic residues" evidence="12">
    <location>
        <begin position="72"/>
        <end position="81"/>
    </location>
</feature>
<dbReference type="PANTHER" id="PTHR21506">
    <property type="entry name" value="COMPONENT OF OLIGOMERIC GOLGI COMPLEX 6"/>
    <property type="match status" value="1"/>
</dbReference>
<dbReference type="SMART" id="SM01087">
    <property type="entry name" value="COG6"/>
    <property type="match status" value="1"/>
</dbReference>
<evidence type="ECO:0000256" key="7">
    <source>
        <dbReference type="ARBA" id="ARBA00023136"/>
    </source>
</evidence>
<feature type="region of interest" description="Disordered" evidence="12">
    <location>
        <begin position="66"/>
        <end position="99"/>
    </location>
</feature>
<dbReference type="GO" id="GO:0000139">
    <property type="term" value="C:Golgi membrane"/>
    <property type="evidence" value="ECO:0007669"/>
    <property type="project" value="UniProtKB-SubCell"/>
</dbReference>
<evidence type="ECO:0000256" key="9">
    <source>
        <dbReference type="ARBA" id="ARBA00043873"/>
    </source>
</evidence>
<keyword evidence="11" id="KW-0175">Coiled coil</keyword>
<keyword evidence="4 10" id="KW-0813">Transport</keyword>
<feature type="domain" description="Conserved Oligomeric Golgi complex subunit 6 C-terminal" evidence="14">
    <location>
        <begin position="244"/>
        <end position="695"/>
    </location>
</feature>
<keyword evidence="6 10" id="KW-0333">Golgi apparatus</keyword>
<dbReference type="GO" id="GO:0017119">
    <property type="term" value="C:Golgi transport complex"/>
    <property type="evidence" value="ECO:0007669"/>
    <property type="project" value="UniProtKB-UniRule"/>
</dbReference>
<name>A0AAV5A1B5_9AGAM</name>
<evidence type="ECO:0000259" key="14">
    <source>
        <dbReference type="Pfam" id="PF20653"/>
    </source>
</evidence>
<proteinExistence type="inferred from homology"/>
<dbReference type="EMBL" id="BPWL01000003">
    <property type="protein sequence ID" value="GJJ08446.1"/>
    <property type="molecule type" value="Genomic_DNA"/>
</dbReference>
<keyword evidence="5 10" id="KW-0653">Protein transport</keyword>
<dbReference type="Pfam" id="PF06419">
    <property type="entry name" value="COG6_N"/>
    <property type="match status" value="1"/>
</dbReference>
<comment type="function">
    <text evidence="10">Acts as component of the peripheral membrane COG complex that is involved in intra-Golgi protein trafficking. COG is located at the cis-Golgi, and regulates tethering of retrograde intra-Golgi vesicles and possibly a number of other membrane trafficking events.</text>
</comment>
<evidence type="ECO:0000313" key="15">
    <source>
        <dbReference type="EMBL" id="GJJ08446.1"/>
    </source>
</evidence>
<evidence type="ECO:0000313" key="16">
    <source>
        <dbReference type="Proteomes" id="UP001050691"/>
    </source>
</evidence>
<dbReference type="AlphaFoldDB" id="A0AAV5A1B5"/>
<evidence type="ECO:0000259" key="13">
    <source>
        <dbReference type="Pfam" id="PF06419"/>
    </source>
</evidence>
<comment type="subcellular location">
    <subcellularLocation>
        <location evidence="1 10">Golgi apparatus membrane</location>
        <topology evidence="1 10">Peripheral membrane protein</topology>
    </subcellularLocation>
</comment>
<organism evidence="15 16">
    <name type="scientific">Clathrus columnatus</name>
    <dbReference type="NCBI Taxonomy" id="1419009"/>
    <lineage>
        <taxon>Eukaryota</taxon>
        <taxon>Fungi</taxon>
        <taxon>Dikarya</taxon>
        <taxon>Basidiomycota</taxon>
        <taxon>Agaricomycotina</taxon>
        <taxon>Agaricomycetes</taxon>
        <taxon>Phallomycetidae</taxon>
        <taxon>Phallales</taxon>
        <taxon>Clathraceae</taxon>
        <taxon>Clathrus</taxon>
    </lineage>
</organism>
<protein>
    <recommendedName>
        <fullName evidence="3 10">Conserved oligomeric Golgi complex subunit 6</fullName>
        <shortName evidence="10">COG complex subunit 6</shortName>
    </recommendedName>
    <alternativeName>
        <fullName evidence="8 10">Component of oligomeric Golgi complex 6</fullName>
    </alternativeName>
</protein>
<evidence type="ECO:0000256" key="10">
    <source>
        <dbReference type="RuleBase" id="RU365075"/>
    </source>
</evidence>
<dbReference type="PANTHER" id="PTHR21506:SF0">
    <property type="entry name" value="CONSERVED OLIGOMERIC GOLGI COMPLEX SUBUNIT 6"/>
    <property type="match status" value="1"/>
</dbReference>